<keyword evidence="5 8" id="KW-0812">Transmembrane</keyword>
<accession>A0AAD6Y3I6</accession>
<evidence type="ECO:0000256" key="3">
    <source>
        <dbReference type="ARBA" id="ARBA00007282"/>
    </source>
</evidence>
<feature type="signal peptide" evidence="9">
    <location>
        <begin position="1"/>
        <end position="23"/>
    </location>
</feature>
<comment type="subcellular location">
    <subcellularLocation>
        <location evidence="1">Membrane</location>
        <topology evidence="1">Multi-pass membrane protein</topology>
    </subcellularLocation>
</comment>
<keyword evidence="9" id="KW-0732">Signal</keyword>
<evidence type="ECO:0000313" key="11">
    <source>
        <dbReference type="EMBL" id="KAJ7197408.1"/>
    </source>
</evidence>
<evidence type="ECO:0000256" key="6">
    <source>
        <dbReference type="ARBA" id="ARBA00022989"/>
    </source>
</evidence>
<evidence type="ECO:0000259" key="10">
    <source>
        <dbReference type="Pfam" id="PF13813"/>
    </source>
</evidence>
<feature type="transmembrane region" description="Helical" evidence="8">
    <location>
        <begin position="297"/>
        <end position="316"/>
    </location>
</feature>
<dbReference type="AlphaFoldDB" id="A0AAD6Y3I6"/>
<keyword evidence="6 8" id="KW-1133">Transmembrane helix</keyword>
<feature type="transmembrane region" description="Helical" evidence="8">
    <location>
        <begin position="262"/>
        <end position="282"/>
    </location>
</feature>
<feature type="transmembrane region" description="Helical" evidence="8">
    <location>
        <begin position="53"/>
        <end position="72"/>
    </location>
</feature>
<comment type="similarity">
    <text evidence="3">Belongs to the wax synthase family.</text>
</comment>
<dbReference type="EMBL" id="JARJCW010000078">
    <property type="protein sequence ID" value="KAJ7197408.1"/>
    <property type="molecule type" value="Genomic_DNA"/>
</dbReference>
<dbReference type="PANTHER" id="PTHR31595">
    <property type="entry name" value="LONG-CHAIN-ALCOHOL O-FATTY-ACYLTRANSFERASE 3-RELATED"/>
    <property type="match status" value="1"/>
</dbReference>
<dbReference type="Proteomes" id="UP001219525">
    <property type="component" value="Unassembled WGS sequence"/>
</dbReference>
<evidence type="ECO:0000313" key="12">
    <source>
        <dbReference type="Proteomes" id="UP001219525"/>
    </source>
</evidence>
<dbReference type="InterPro" id="IPR032805">
    <property type="entry name" value="Wax_synthase_dom"/>
</dbReference>
<sequence>MGPHPFLLLFSLSCLLTSTIVRSRSLQWTVFLLILTTNTYLAFSTTGDVVSDYFIGSVLVSGVLTVADYALVTDIHRDFRLVGQKGAIPDTAPLSERFKWGFRLFMAPRGIGWAHEPQGIFRSRAALDTPKSSFLLRQVAMMGYYVLLSDIASIYNRTSPVLRAGGPPINSRPLPWRCIDIYSFAVTQFAQQSLLQCFISIVSVSANYSSPHDWVGPFGYWGDAYTLRRFWGRTWHQFLRRPFSTQGKFIAKTLGLRKGTNASAYVQLYTAFFLSAILHTISDYMMHRRLTKSGSPLFFALQPVAITLEDFVLFFAWKTRMDVRPTMWWKLLGYIWVSAWFLCVYSPWLSPMVEGGLMDKALNLRVSIILGVWKGQWNQST</sequence>
<keyword evidence="7 8" id="KW-0472">Membrane</keyword>
<comment type="pathway">
    <text evidence="2">Secondary metabolite biosynthesis.</text>
</comment>
<protein>
    <submittedName>
        <fullName evidence="11">Membrane bound O-acyl transferase family-domain-containing protein</fullName>
    </submittedName>
</protein>
<evidence type="ECO:0000256" key="8">
    <source>
        <dbReference type="SAM" id="Phobius"/>
    </source>
</evidence>
<dbReference type="Pfam" id="PF13813">
    <property type="entry name" value="MBOAT_2"/>
    <property type="match status" value="1"/>
</dbReference>
<dbReference type="GO" id="GO:0008374">
    <property type="term" value="F:O-acyltransferase activity"/>
    <property type="evidence" value="ECO:0007669"/>
    <property type="project" value="InterPro"/>
</dbReference>
<keyword evidence="4 11" id="KW-0808">Transferase</keyword>
<dbReference type="GO" id="GO:0016020">
    <property type="term" value="C:membrane"/>
    <property type="evidence" value="ECO:0007669"/>
    <property type="project" value="UniProtKB-SubCell"/>
</dbReference>
<evidence type="ECO:0000256" key="7">
    <source>
        <dbReference type="ARBA" id="ARBA00023136"/>
    </source>
</evidence>
<reference evidence="11" key="1">
    <citation type="submission" date="2023-03" db="EMBL/GenBank/DDBJ databases">
        <title>Massive genome expansion in bonnet fungi (Mycena s.s.) driven by repeated elements and novel gene families across ecological guilds.</title>
        <authorList>
            <consortium name="Lawrence Berkeley National Laboratory"/>
            <person name="Harder C.B."/>
            <person name="Miyauchi S."/>
            <person name="Viragh M."/>
            <person name="Kuo A."/>
            <person name="Thoen E."/>
            <person name="Andreopoulos B."/>
            <person name="Lu D."/>
            <person name="Skrede I."/>
            <person name="Drula E."/>
            <person name="Henrissat B."/>
            <person name="Morin E."/>
            <person name="Kohler A."/>
            <person name="Barry K."/>
            <person name="LaButti K."/>
            <person name="Morin E."/>
            <person name="Salamov A."/>
            <person name="Lipzen A."/>
            <person name="Mereny Z."/>
            <person name="Hegedus B."/>
            <person name="Baldrian P."/>
            <person name="Stursova M."/>
            <person name="Weitz H."/>
            <person name="Taylor A."/>
            <person name="Grigoriev I.V."/>
            <person name="Nagy L.G."/>
            <person name="Martin F."/>
            <person name="Kauserud H."/>
        </authorList>
    </citation>
    <scope>NUCLEOTIDE SEQUENCE</scope>
    <source>
        <strain evidence="11">9144</strain>
    </source>
</reference>
<proteinExistence type="inferred from homology"/>
<gene>
    <name evidence="11" type="ORF">GGX14DRAFT_667954</name>
</gene>
<feature type="domain" description="Wax synthase" evidence="10">
    <location>
        <begin position="218"/>
        <end position="301"/>
    </location>
</feature>
<evidence type="ECO:0000256" key="5">
    <source>
        <dbReference type="ARBA" id="ARBA00022692"/>
    </source>
</evidence>
<keyword evidence="12" id="KW-1185">Reference proteome</keyword>
<comment type="caution">
    <text evidence="11">The sequence shown here is derived from an EMBL/GenBank/DDBJ whole genome shotgun (WGS) entry which is preliminary data.</text>
</comment>
<dbReference type="PANTHER" id="PTHR31595:SF57">
    <property type="entry name" value="OS04G0481900 PROTEIN"/>
    <property type="match status" value="1"/>
</dbReference>
<dbReference type="GO" id="GO:0006629">
    <property type="term" value="P:lipid metabolic process"/>
    <property type="evidence" value="ECO:0007669"/>
    <property type="project" value="InterPro"/>
</dbReference>
<evidence type="ECO:0000256" key="4">
    <source>
        <dbReference type="ARBA" id="ARBA00022679"/>
    </source>
</evidence>
<evidence type="ECO:0000256" key="2">
    <source>
        <dbReference type="ARBA" id="ARBA00005179"/>
    </source>
</evidence>
<name>A0AAD6Y3I6_9AGAR</name>
<feature type="chain" id="PRO_5041926999" evidence="9">
    <location>
        <begin position="24"/>
        <end position="381"/>
    </location>
</feature>
<feature type="transmembrane region" description="Helical" evidence="8">
    <location>
        <begin position="328"/>
        <end position="348"/>
    </location>
</feature>
<evidence type="ECO:0000256" key="1">
    <source>
        <dbReference type="ARBA" id="ARBA00004141"/>
    </source>
</evidence>
<evidence type="ECO:0000256" key="9">
    <source>
        <dbReference type="SAM" id="SignalP"/>
    </source>
</evidence>
<organism evidence="11 12">
    <name type="scientific">Mycena pura</name>
    <dbReference type="NCBI Taxonomy" id="153505"/>
    <lineage>
        <taxon>Eukaryota</taxon>
        <taxon>Fungi</taxon>
        <taxon>Dikarya</taxon>
        <taxon>Basidiomycota</taxon>
        <taxon>Agaricomycotina</taxon>
        <taxon>Agaricomycetes</taxon>
        <taxon>Agaricomycetidae</taxon>
        <taxon>Agaricales</taxon>
        <taxon>Marasmiineae</taxon>
        <taxon>Mycenaceae</taxon>
        <taxon>Mycena</taxon>
    </lineage>
</organism>
<dbReference type="InterPro" id="IPR044851">
    <property type="entry name" value="Wax_synthase"/>
</dbReference>